<gene>
    <name evidence="1" type="ORF">BSAL_28670</name>
</gene>
<dbReference type="EMBL" id="CYKH01001862">
    <property type="protein sequence ID" value="CUG90762.1"/>
    <property type="molecule type" value="Genomic_DNA"/>
</dbReference>
<organism evidence="1 2">
    <name type="scientific">Bodo saltans</name>
    <name type="common">Flagellated protozoan</name>
    <dbReference type="NCBI Taxonomy" id="75058"/>
    <lineage>
        <taxon>Eukaryota</taxon>
        <taxon>Discoba</taxon>
        <taxon>Euglenozoa</taxon>
        <taxon>Kinetoplastea</taxon>
        <taxon>Metakinetoplastina</taxon>
        <taxon>Eubodonida</taxon>
        <taxon>Bodonidae</taxon>
        <taxon>Bodo</taxon>
    </lineage>
</organism>
<dbReference type="VEuPathDB" id="TriTrypDB:BSAL_28670"/>
<keyword evidence="2" id="KW-1185">Reference proteome</keyword>
<proteinExistence type="predicted"/>
<evidence type="ECO:0000313" key="1">
    <source>
        <dbReference type="EMBL" id="CUG90762.1"/>
    </source>
</evidence>
<accession>A0A0S4JKW9</accession>
<protein>
    <submittedName>
        <fullName evidence="1">Uncharacterized protein</fullName>
    </submittedName>
</protein>
<name>A0A0S4JKW9_BODSA</name>
<reference evidence="2" key="1">
    <citation type="submission" date="2015-09" db="EMBL/GenBank/DDBJ databases">
        <authorList>
            <consortium name="Pathogen Informatics"/>
        </authorList>
    </citation>
    <scope>NUCLEOTIDE SEQUENCE [LARGE SCALE GENOMIC DNA]</scope>
    <source>
        <strain evidence="2">Lake Konstanz</strain>
    </source>
</reference>
<dbReference type="Proteomes" id="UP000051952">
    <property type="component" value="Unassembled WGS sequence"/>
</dbReference>
<evidence type="ECO:0000313" key="2">
    <source>
        <dbReference type="Proteomes" id="UP000051952"/>
    </source>
</evidence>
<dbReference type="AlphaFoldDB" id="A0A0S4JKW9"/>
<sequence>MFLDFSFRRISCHQNWCVTRQARFHSQKWYCILSLPIASGDIRSGFLICLFPVLRSRISRRKQGRFNSFRMRKTVTCFAAHPYRPQVLLGYESGILEDVSIDDEIGVGTLVSHSTDYNRHAHGRCAISSVVVGWGNNPVRFTRYLAPHESLAHPLKPLQSTKTSFVPPSPVLRHDLAVAISGCDCSLVDINLGIVCCTWVLSPLFRSVWPDCCYRTAEMEQWRIIN</sequence>